<dbReference type="InterPro" id="IPR050849">
    <property type="entry name" value="HAD-like_hydrolase_phosphatase"/>
</dbReference>
<dbReference type="OrthoDB" id="10255128at2759"/>
<evidence type="ECO:0000313" key="2">
    <source>
        <dbReference type="EMBL" id="PUU73306.1"/>
    </source>
</evidence>
<dbReference type="Proteomes" id="UP000244722">
    <property type="component" value="Unassembled WGS sequence"/>
</dbReference>
<dbReference type="PANTHER" id="PTHR28181">
    <property type="entry name" value="UPF0655 PROTEIN YCR015C"/>
    <property type="match status" value="1"/>
</dbReference>
<evidence type="ECO:0000256" key="1">
    <source>
        <dbReference type="SAM" id="Phobius"/>
    </source>
</evidence>
<reference evidence="2 3" key="1">
    <citation type="submission" date="2017-04" db="EMBL/GenBank/DDBJ databases">
        <title>Draft genome sequence of Tuber borchii Vittad., a whitish edible truffle.</title>
        <authorList>
            <consortium name="DOE Joint Genome Institute"/>
            <person name="Murat C."/>
            <person name="Kuo A."/>
            <person name="Barry K.W."/>
            <person name="Clum A."/>
            <person name="Dockter R.B."/>
            <person name="Fauchery L."/>
            <person name="Iotti M."/>
            <person name="Kohler A."/>
            <person name="Labutti K."/>
            <person name="Lindquist E.A."/>
            <person name="Lipzen A."/>
            <person name="Ohm R.A."/>
            <person name="Wang M."/>
            <person name="Grigoriev I.V."/>
            <person name="Zambonelli A."/>
            <person name="Martin F.M."/>
        </authorList>
    </citation>
    <scope>NUCLEOTIDE SEQUENCE [LARGE SCALE GENOMIC DNA]</scope>
    <source>
        <strain evidence="2 3">Tbo3840</strain>
    </source>
</reference>
<dbReference type="PANTHER" id="PTHR28181:SF1">
    <property type="entry name" value="COLD TOLERANCE PROTEIN 1"/>
    <property type="match status" value="1"/>
</dbReference>
<comment type="caution">
    <text evidence="2">The sequence shown here is derived from an EMBL/GenBank/DDBJ whole genome shotgun (WGS) entry which is preliminary data.</text>
</comment>
<dbReference type="EMBL" id="NESQ01000389">
    <property type="protein sequence ID" value="PUU73306.1"/>
    <property type="molecule type" value="Genomic_DNA"/>
</dbReference>
<feature type="transmembrane region" description="Helical" evidence="1">
    <location>
        <begin position="12"/>
        <end position="28"/>
    </location>
</feature>
<keyword evidence="3" id="KW-1185">Reference proteome</keyword>
<dbReference type="SUPFAM" id="SSF56784">
    <property type="entry name" value="HAD-like"/>
    <property type="match status" value="1"/>
</dbReference>
<accession>A0A2T6ZCY3</accession>
<name>A0A2T6ZCY3_TUBBO</name>
<organism evidence="2 3">
    <name type="scientific">Tuber borchii</name>
    <name type="common">White truffle</name>
    <dbReference type="NCBI Taxonomy" id="42251"/>
    <lineage>
        <taxon>Eukaryota</taxon>
        <taxon>Fungi</taxon>
        <taxon>Dikarya</taxon>
        <taxon>Ascomycota</taxon>
        <taxon>Pezizomycotina</taxon>
        <taxon>Pezizomycetes</taxon>
        <taxon>Pezizales</taxon>
        <taxon>Tuberaceae</taxon>
        <taxon>Tuber</taxon>
    </lineage>
</organism>
<keyword evidence="1" id="KW-0472">Membrane</keyword>
<protein>
    <submittedName>
        <fullName evidence="2">HAD-like domain-containing protein</fullName>
    </submittedName>
</protein>
<evidence type="ECO:0000313" key="3">
    <source>
        <dbReference type="Proteomes" id="UP000244722"/>
    </source>
</evidence>
<dbReference type="AlphaFoldDB" id="A0A2T6ZCY3"/>
<dbReference type="InterPro" id="IPR036412">
    <property type="entry name" value="HAD-like_sf"/>
</dbReference>
<keyword evidence="1" id="KW-0812">Transmembrane</keyword>
<proteinExistence type="predicted"/>
<dbReference type="STRING" id="42251.A0A2T6ZCY3"/>
<dbReference type="Pfam" id="PF12710">
    <property type="entry name" value="HAD"/>
    <property type="match status" value="1"/>
</dbReference>
<dbReference type="Gene3D" id="3.40.50.1000">
    <property type="entry name" value="HAD superfamily/HAD-like"/>
    <property type="match status" value="1"/>
</dbReference>
<keyword evidence="1" id="KW-1133">Transmembrane helix</keyword>
<dbReference type="InterPro" id="IPR023214">
    <property type="entry name" value="HAD_sf"/>
</dbReference>
<gene>
    <name evidence="2" type="ORF">B9Z19DRAFT_1095318</name>
</gene>
<sequence length="316" mass="36369">MLKPPRELPFKVLYLITFTLLVFLLRFQQPYQVQFMPRIILLTDFDETLTHNDTTPILARAAYALRPENDQPTHPWEWYEKMWVDDFAIVSASFPSETRKSFQDEEKFAGLVRGVEEASLRRVEDGGVFHGMQHKKLIREAYKNNGCMMRSGWRDVFDKVSRQGGRTAIISAGWSREWIEYCLGKPEDVEVYANEMLTGPDDKLTGYINRTGLNGGGLWNSIDKRDYVRWIVGQEKQKGNEVLVIYVGDSPMDLFAIYEADLGLLGKAFQRGLMELQGRGRDHCLRLRNGRKLENGLILSKDDHYGDKICGEHPGL</sequence>